<protein>
    <recommendedName>
        <fullName evidence="5">MYND-type domain-containing protein</fullName>
    </recommendedName>
</protein>
<dbReference type="AlphaFoldDB" id="A0AAD7F095"/>
<dbReference type="PANTHER" id="PTHR10237">
    <property type="entry name" value="DEFORMED EPIDERMAL AUTOREGULATORY FACTOR 1 HOMOLOG SUPPRESSIN"/>
    <property type="match status" value="1"/>
</dbReference>
<dbReference type="SUPFAM" id="SSF144232">
    <property type="entry name" value="HIT/MYND zinc finger-like"/>
    <property type="match status" value="1"/>
</dbReference>
<dbReference type="GO" id="GO:0008270">
    <property type="term" value="F:zinc ion binding"/>
    <property type="evidence" value="ECO:0007669"/>
    <property type="project" value="UniProtKB-KW"/>
</dbReference>
<keyword evidence="7" id="KW-1185">Reference proteome</keyword>
<name>A0AAD7F095_9AGAR</name>
<dbReference type="EMBL" id="JARIHO010000004">
    <property type="protein sequence ID" value="KAJ7362291.1"/>
    <property type="molecule type" value="Genomic_DNA"/>
</dbReference>
<feature type="domain" description="MYND-type" evidence="5">
    <location>
        <begin position="39"/>
        <end position="80"/>
    </location>
</feature>
<reference evidence="6" key="1">
    <citation type="submission" date="2023-03" db="EMBL/GenBank/DDBJ databases">
        <title>Massive genome expansion in bonnet fungi (Mycena s.s.) driven by repeated elements and novel gene families across ecological guilds.</title>
        <authorList>
            <consortium name="Lawrence Berkeley National Laboratory"/>
            <person name="Harder C.B."/>
            <person name="Miyauchi S."/>
            <person name="Viragh M."/>
            <person name="Kuo A."/>
            <person name="Thoen E."/>
            <person name="Andreopoulos B."/>
            <person name="Lu D."/>
            <person name="Skrede I."/>
            <person name="Drula E."/>
            <person name="Henrissat B."/>
            <person name="Morin E."/>
            <person name="Kohler A."/>
            <person name="Barry K."/>
            <person name="LaButti K."/>
            <person name="Morin E."/>
            <person name="Salamov A."/>
            <person name="Lipzen A."/>
            <person name="Mereny Z."/>
            <person name="Hegedus B."/>
            <person name="Baldrian P."/>
            <person name="Stursova M."/>
            <person name="Weitz H."/>
            <person name="Taylor A."/>
            <person name="Grigoriev I.V."/>
            <person name="Nagy L.G."/>
            <person name="Martin F."/>
            <person name="Kauserud H."/>
        </authorList>
    </citation>
    <scope>NUCLEOTIDE SEQUENCE</scope>
    <source>
        <strain evidence="6">CBHHK002</strain>
    </source>
</reference>
<dbReference type="InterPro" id="IPR024119">
    <property type="entry name" value="TF_DEAF-1"/>
</dbReference>
<dbReference type="InterPro" id="IPR002893">
    <property type="entry name" value="Znf_MYND"/>
</dbReference>
<sequence length="272" mass="30262">MSATSHIQFFRLTPVITEKDKNKGPSPEEIRANIPPEICSGCGESYSGAEKLKNCAGCRAARYCSRHCQVSDWPTHKPLCGGSVSSTDIHLKLAKKLMANVDLMFYLKVYTVLALDLLTTPENALNTCLIVKLITRDADHMAALRAMMNGEERGLGTPIMLQIASIEKKPLLSHTTAAMRTSIDKTRAGIPSPDWPIVMILFTGDDVNCLATPCVIDPQALQQGRERNPFVIQSAMMGRQEIPVEEKTIIEQFNNKIYMDKQNRYLLHTKSK</sequence>
<dbReference type="Proteomes" id="UP001218218">
    <property type="component" value="Unassembled WGS sequence"/>
</dbReference>
<evidence type="ECO:0000313" key="6">
    <source>
        <dbReference type="EMBL" id="KAJ7362291.1"/>
    </source>
</evidence>
<organism evidence="6 7">
    <name type="scientific">Mycena albidolilacea</name>
    <dbReference type="NCBI Taxonomy" id="1033008"/>
    <lineage>
        <taxon>Eukaryota</taxon>
        <taxon>Fungi</taxon>
        <taxon>Dikarya</taxon>
        <taxon>Basidiomycota</taxon>
        <taxon>Agaricomycotina</taxon>
        <taxon>Agaricomycetes</taxon>
        <taxon>Agaricomycetidae</taxon>
        <taxon>Agaricales</taxon>
        <taxon>Marasmiineae</taxon>
        <taxon>Mycenaceae</taxon>
        <taxon>Mycena</taxon>
    </lineage>
</organism>
<evidence type="ECO:0000313" key="7">
    <source>
        <dbReference type="Proteomes" id="UP001218218"/>
    </source>
</evidence>
<keyword evidence="2 4" id="KW-0863">Zinc-finger</keyword>
<evidence type="ECO:0000256" key="3">
    <source>
        <dbReference type="ARBA" id="ARBA00022833"/>
    </source>
</evidence>
<keyword evidence="1" id="KW-0479">Metal-binding</keyword>
<dbReference type="PROSITE" id="PS01360">
    <property type="entry name" value="ZF_MYND_1"/>
    <property type="match status" value="1"/>
</dbReference>
<dbReference type="PANTHER" id="PTHR10237:SF15">
    <property type="entry name" value="LD37257P"/>
    <property type="match status" value="1"/>
</dbReference>
<proteinExistence type="predicted"/>
<dbReference type="Pfam" id="PF01753">
    <property type="entry name" value="zf-MYND"/>
    <property type="match status" value="1"/>
</dbReference>
<comment type="caution">
    <text evidence="6">The sequence shown here is derived from an EMBL/GenBank/DDBJ whole genome shotgun (WGS) entry which is preliminary data.</text>
</comment>
<evidence type="ECO:0000256" key="1">
    <source>
        <dbReference type="ARBA" id="ARBA00022723"/>
    </source>
</evidence>
<accession>A0AAD7F095</accession>
<dbReference type="Gene3D" id="6.10.140.2220">
    <property type="match status" value="1"/>
</dbReference>
<evidence type="ECO:0000256" key="4">
    <source>
        <dbReference type="PROSITE-ProRule" id="PRU00134"/>
    </source>
</evidence>
<dbReference type="GO" id="GO:0005634">
    <property type="term" value="C:nucleus"/>
    <property type="evidence" value="ECO:0007669"/>
    <property type="project" value="TreeGrafter"/>
</dbReference>
<keyword evidence="3" id="KW-0862">Zinc</keyword>
<evidence type="ECO:0000259" key="5">
    <source>
        <dbReference type="PROSITE" id="PS50865"/>
    </source>
</evidence>
<dbReference type="PROSITE" id="PS50865">
    <property type="entry name" value="ZF_MYND_2"/>
    <property type="match status" value="1"/>
</dbReference>
<evidence type="ECO:0000256" key="2">
    <source>
        <dbReference type="ARBA" id="ARBA00022771"/>
    </source>
</evidence>
<gene>
    <name evidence="6" type="ORF">DFH08DRAFT_840644</name>
</gene>
<dbReference type="GO" id="GO:0000981">
    <property type="term" value="F:DNA-binding transcription factor activity, RNA polymerase II-specific"/>
    <property type="evidence" value="ECO:0007669"/>
    <property type="project" value="TreeGrafter"/>
</dbReference>